<dbReference type="InterPro" id="IPR001296">
    <property type="entry name" value="Glyco_trans_1"/>
</dbReference>
<proteinExistence type="predicted"/>
<evidence type="ECO:0008006" key="6">
    <source>
        <dbReference type="Google" id="ProtNLM"/>
    </source>
</evidence>
<dbReference type="GO" id="GO:0009103">
    <property type="term" value="P:lipopolysaccharide biosynthetic process"/>
    <property type="evidence" value="ECO:0007669"/>
    <property type="project" value="TreeGrafter"/>
</dbReference>
<evidence type="ECO:0000313" key="5">
    <source>
        <dbReference type="Proteomes" id="UP000178319"/>
    </source>
</evidence>
<dbReference type="Proteomes" id="UP000178319">
    <property type="component" value="Unassembled WGS sequence"/>
</dbReference>
<organism evidence="4 5">
    <name type="scientific">Candidatus Blackburnbacteria bacterium RIFCSPHIGHO2_02_FULL_44_20</name>
    <dbReference type="NCBI Taxonomy" id="1797516"/>
    <lineage>
        <taxon>Bacteria</taxon>
        <taxon>Candidatus Blackburniibacteriota</taxon>
    </lineage>
</organism>
<name>A0A1G1V8K9_9BACT</name>
<sequence length="339" mass="38364">MIKVFVNKSPLETAHSTRGIGLYTKELTTALKENKNIQLVDDVTNADIIHHPFFDLFFPTLPEPHKKIPTVVTVHDVIPLIYPNQYKPGVRGRIRFLRQKERLRKVNALLTDSETSKKDIVRLLSIPAEKIFVTHLAPASHFRQLTAGNWELETKKHYDLPEHFVLYVGDVNYNKNIGGLLQAVSLLDKTNVVMVGKAFQTNIPEARQITEQIRNLKLEKRVTMPGFVPNDDLVKLYNLATAVCQPSLYEGFGLPILEAQACETPVVANKTQALVEIAGNSVLFAGNKPNDLAQKLKNLLTDTKLQTALRKRGRENIKRFSWQKTARKTLKVYEKVLGI</sequence>
<dbReference type="PANTHER" id="PTHR46401:SF2">
    <property type="entry name" value="GLYCOSYLTRANSFERASE WBBK-RELATED"/>
    <property type="match status" value="1"/>
</dbReference>
<feature type="domain" description="Glycosyl transferase family 1" evidence="2">
    <location>
        <begin position="159"/>
        <end position="315"/>
    </location>
</feature>
<reference evidence="4 5" key="1">
    <citation type="journal article" date="2016" name="Nat. Commun.">
        <title>Thousands of microbial genomes shed light on interconnected biogeochemical processes in an aquifer system.</title>
        <authorList>
            <person name="Anantharaman K."/>
            <person name="Brown C.T."/>
            <person name="Hug L.A."/>
            <person name="Sharon I."/>
            <person name="Castelle C.J."/>
            <person name="Probst A.J."/>
            <person name="Thomas B.C."/>
            <person name="Singh A."/>
            <person name="Wilkins M.J."/>
            <person name="Karaoz U."/>
            <person name="Brodie E.L."/>
            <person name="Williams K.H."/>
            <person name="Hubbard S.S."/>
            <person name="Banfield J.F."/>
        </authorList>
    </citation>
    <scope>NUCLEOTIDE SEQUENCE [LARGE SCALE GENOMIC DNA]</scope>
</reference>
<evidence type="ECO:0000256" key="1">
    <source>
        <dbReference type="ARBA" id="ARBA00022679"/>
    </source>
</evidence>
<dbReference type="PANTHER" id="PTHR46401">
    <property type="entry name" value="GLYCOSYLTRANSFERASE WBBK-RELATED"/>
    <property type="match status" value="1"/>
</dbReference>
<dbReference type="InterPro" id="IPR028098">
    <property type="entry name" value="Glyco_trans_4-like_N"/>
</dbReference>
<dbReference type="Gene3D" id="3.40.50.2000">
    <property type="entry name" value="Glycogen Phosphorylase B"/>
    <property type="match status" value="2"/>
</dbReference>
<accession>A0A1G1V8K9</accession>
<dbReference type="AlphaFoldDB" id="A0A1G1V8K9"/>
<comment type="caution">
    <text evidence="4">The sequence shown here is derived from an EMBL/GenBank/DDBJ whole genome shotgun (WGS) entry which is preliminary data.</text>
</comment>
<dbReference type="Pfam" id="PF00534">
    <property type="entry name" value="Glycos_transf_1"/>
    <property type="match status" value="1"/>
</dbReference>
<keyword evidence="1" id="KW-0808">Transferase</keyword>
<dbReference type="STRING" id="1797516.A3D26_01620"/>
<dbReference type="CDD" id="cd03809">
    <property type="entry name" value="GT4_MtfB-like"/>
    <property type="match status" value="1"/>
</dbReference>
<protein>
    <recommendedName>
        <fullName evidence="6">Glycosyl transferase family 1 domain-containing protein</fullName>
    </recommendedName>
</protein>
<evidence type="ECO:0000259" key="2">
    <source>
        <dbReference type="Pfam" id="PF00534"/>
    </source>
</evidence>
<dbReference type="SUPFAM" id="SSF53756">
    <property type="entry name" value="UDP-Glycosyltransferase/glycogen phosphorylase"/>
    <property type="match status" value="1"/>
</dbReference>
<evidence type="ECO:0000313" key="4">
    <source>
        <dbReference type="EMBL" id="OGY11788.1"/>
    </source>
</evidence>
<dbReference type="GO" id="GO:0016757">
    <property type="term" value="F:glycosyltransferase activity"/>
    <property type="evidence" value="ECO:0007669"/>
    <property type="project" value="InterPro"/>
</dbReference>
<dbReference type="EMBL" id="MHBZ01000011">
    <property type="protein sequence ID" value="OGY11788.1"/>
    <property type="molecule type" value="Genomic_DNA"/>
</dbReference>
<gene>
    <name evidence="4" type="ORF">A3D26_01620</name>
</gene>
<feature type="domain" description="Glycosyltransferase subfamily 4-like N-terminal" evidence="3">
    <location>
        <begin position="43"/>
        <end position="135"/>
    </location>
</feature>
<dbReference type="Pfam" id="PF13439">
    <property type="entry name" value="Glyco_transf_4"/>
    <property type="match status" value="1"/>
</dbReference>
<evidence type="ECO:0000259" key="3">
    <source>
        <dbReference type="Pfam" id="PF13439"/>
    </source>
</evidence>